<keyword evidence="2" id="KW-0472">Membrane</keyword>
<evidence type="ECO:0000313" key="4">
    <source>
        <dbReference type="Proteomes" id="UP001497444"/>
    </source>
</evidence>
<sequence length="160" mass="17630">MKPQQILVISDCPLITPGDLLRFHYFFLLLFLLFIAECFGSTASYPLRPGFAQREEGVQEVEEENTQVRLITAEEGLQEVQVRPLQTPELVKKEQEEFPSSSSSPSSLNIEGSSAGHVVVVTTVDEVKSPQAPTGVDASPKHVALLTAGGNTMMLHHWQK</sequence>
<accession>A0ABP0WYB0</accession>
<evidence type="ECO:0000256" key="2">
    <source>
        <dbReference type="SAM" id="Phobius"/>
    </source>
</evidence>
<keyword evidence="2" id="KW-0812">Transmembrane</keyword>
<keyword evidence="4" id="KW-1185">Reference proteome</keyword>
<keyword evidence="2" id="KW-1133">Transmembrane helix</keyword>
<dbReference type="Proteomes" id="UP001497444">
    <property type="component" value="Chromosome 3"/>
</dbReference>
<organism evidence="3 4">
    <name type="scientific">Sphagnum jensenii</name>
    <dbReference type="NCBI Taxonomy" id="128206"/>
    <lineage>
        <taxon>Eukaryota</taxon>
        <taxon>Viridiplantae</taxon>
        <taxon>Streptophyta</taxon>
        <taxon>Embryophyta</taxon>
        <taxon>Bryophyta</taxon>
        <taxon>Sphagnophytina</taxon>
        <taxon>Sphagnopsida</taxon>
        <taxon>Sphagnales</taxon>
        <taxon>Sphagnaceae</taxon>
        <taxon>Sphagnum</taxon>
    </lineage>
</organism>
<protein>
    <submittedName>
        <fullName evidence="3">Uncharacterized protein</fullName>
    </submittedName>
</protein>
<name>A0ABP0WYB0_9BRYO</name>
<evidence type="ECO:0000256" key="1">
    <source>
        <dbReference type="SAM" id="MobiDB-lite"/>
    </source>
</evidence>
<reference evidence="3" key="1">
    <citation type="submission" date="2024-02" db="EMBL/GenBank/DDBJ databases">
        <authorList>
            <consortium name="ELIXIR-Norway"/>
            <consortium name="Elixir Norway"/>
        </authorList>
    </citation>
    <scope>NUCLEOTIDE SEQUENCE</scope>
</reference>
<gene>
    <name evidence="3" type="ORF">CSSPJE1EN1_LOCUS16393</name>
</gene>
<dbReference type="EMBL" id="OZ020098">
    <property type="protein sequence ID" value="CAK9270915.1"/>
    <property type="molecule type" value="Genomic_DNA"/>
</dbReference>
<feature type="transmembrane region" description="Helical" evidence="2">
    <location>
        <begin position="23"/>
        <end position="45"/>
    </location>
</feature>
<feature type="region of interest" description="Disordered" evidence="1">
    <location>
        <begin position="88"/>
        <end position="112"/>
    </location>
</feature>
<evidence type="ECO:0000313" key="3">
    <source>
        <dbReference type="EMBL" id="CAK9270915.1"/>
    </source>
</evidence>
<proteinExistence type="predicted"/>